<feature type="chain" id="PRO_5034832602" description="VOC domain-containing protein" evidence="3">
    <location>
        <begin position="28"/>
        <end position="193"/>
    </location>
</feature>
<dbReference type="Pfam" id="PF00903">
    <property type="entry name" value="Glyoxalase"/>
    <property type="match status" value="1"/>
</dbReference>
<dbReference type="Proteomes" id="UP000664521">
    <property type="component" value="Unassembled WGS sequence"/>
</dbReference>
<dbReference type="InterPro" id="IPR004360">
    <property type="entry name" value="Glyas_Fos-R_dOase_dom"/>
</dbReference>
<dbReference type="EMBL" id="CAJPDS010000031">
    <property type="protein sequence ID" value="CAF9922682.1"/>
    <property type="molecule type" value="Genomic_DNA"/>
</dbReference>
<feature type="region of interest" description="Disordered" evidence="2">
    <location>
        <begin position="33"/>
        <end position="55"/>
    </location>
</feature>
<evidence type="ECO:0000256" key="1">
    <source>
        <dbReference type="ARBA" id="ARBA00022723"/>
    </source>
</evidence>
<feature type="domain" description="VOC" evidence="4">
    <location>
        <begin position="58"/>
        <end position="190"/>
    </location>
</feature>
<dbReference type="PANTHER" id="PTHR43048:SF3">
    <property type="entry name" value="METHYLMALONYL-COA EPIMERASE, MITOCHONDRIAL"/>
    <property type="match status" value="1"/>
</dbReference>
<dbReference type="GO" id="GO:0046872">
    <property type="term" value="F:metal ion binding"/>
    <property type="evidence" value="ECO:0007669"/>
    <property type="project" value="UniProtKB-KW"/>
</dbReference>
<evidence type="ECO:0000313" key="5">
    <source>
        <dbReference type="EMBL" id="CAF9922682.1"/>
    </source>
</evidence>
<gene>
    <name evidence="5" type="ORF">HETSPECPRED_005120</name>
</gene>
<dbReference type="GO" id="GO:0046491">
    <property type="term" value="P:L-methylmalonyl-CoA metabolic process"/>
    <property type="evidence" value="ECO:0007669"/>
    <property type="project" value="TreeGrafter"/>
</dbReference>
<evidence type="ECO:0000256" key="2">
    <source>
        <dbReference type="SAM" id="MobiDB-lite"/>
    </source>
</evidence>
<evidence type="ECO:0000259" key="4">
    <source>
        <dbReference type="PROSITE" id="PS51819"/>
    </source>
</evidence>
<name>A0A8H3FH71_9LECA</name>
<keyword evidence="6" id="KW-1185">Reference proteome</keyword>
<dbReference type="AlphaFoldDB" id="A0A8H3FH71"/>
<evidence type="ECO:0000256" key="3">
    <source>
        <dbReference type="SAM" id="SignalP"/>
    </source>
</evidence>
<dbReference type="Gene3D" id="3.10.180.10">
    <property type="entry name" value="2,3-Dihydroxybiphenyl 1,2-Dioxygenase, domain 1"/>
    <property type="match status" value="1"/>
</dbReference>
<dbReference type="PANTHER" id="PTHR43048">
    <property type="entry name" value="METHYLMALONYL-COA EPIMERASE"/>
    <property type="match status" value="1"/>
</dbReference>
<feature type="signal peptide" evidence="3">
    <location>
        <begin position="1"/>
        <end position="27"/>
    </location>
</feature>
<protein>
    <recommendedName>
        <fullName evidence="4">VOC domain-containing protein</fullName>
    </recommendedName>
</protein>
<keyword evidence="1" id="KW-0479">Metal-binding</keyword>
<dbReference type="OrthoDB" id="16820at2759"/>
<sequence length="193" mass="20960">MNLLDHPLAHLSARIFTILLLLLTVSARTPISPSPNHAQRAVPHTQPGAKNSTPPSLTLNHVGISCHDLDAQIKWYADVLGFNQIVLNYTALLPRFQTVQVMNPGGAVVELQKHSNSTRLSKDRVLNPLDRALYEGIFHVALKVQDLNGTFDSLAGQGVTIISPPSCVPGVGCSGFVSDPEDNLVELVHYLFD</sequence>
<dbReference type="InterPro" id="IPR037523">
    <property type="entry name" value="VOC_core"/>
</dbReference>
<keyword evidence="3" id="KW-0732">Signal</keyword>
<dbReference type="SUPFAM" id="SSF54593">
    <property type="entry name" value="Glyoxalase/Bleomycin resistance protein/Dihydroxybiphenyl dioxygenase"/>
    <property type="match status" value="1"/>
</dbReference>
<dbReference type="GO" id="GO:0004493">
    <property type="term" value="F:methylmalonyl-CoA epimerase activity"/>
    <property type="evidence" value="ECO:0007669"/>
    <property type="project" value="TreeGrafter"/>
</dbReference>
<reference evidence="5" key="1">
    <citation type="submission" date="2021-03" db="EMBL/GenBank/DDBJ databases">
        <authorList>
            <person name="Tagirdzhanova G."/>
        </authorList>
    </citation>
    <scope>NUCLEOTIDE SEQUENCE</scope>
</reference>
<evidence type="ECO:0000313" key="6">
    <source>
        <dbReference type="Proteomes" id="UP000664521"/>
    </source>
</evidence>
<organism evidence="5 6">
    <name type="scientific">Heterodermia speciosa</name>
    <dbReference type="NCBI Taxonomy" id="116794"/>
    <lineage>
        <taxon>Eukaryota</taxon>
        <taxon>Fungi</taxon>
        <taxon>Dikarya</taxon>
        <taxon>Ascomycota</taxon>
        <taxon>Pezizomycotina</taxon>
        <taxon>Lecanoromycetes</taxon>
        <taxon>OSLEUM clade</taxon>
        <taxon>Lecanoromycetidae</taxon>
        <taxon>Caliciales</taxon>
        <taxon>Physciaceae</taxon>
        <taxon>Heterodermia</taxon>
    </lineage>
</organism>
<dbReference type="InterPro" id="IPR051785">
    <property type="entry name" value="MMCE/EMCE_epimerase"/>
</dbReference>
<proteinExistence type="predicted"/>
<dbReference type="PROSITE" id="PS51819">
    <property type="entry name" value="VOC"/>
    <property type="match status" value="1"/>
</dbReference>
<dbReference type="InterPro" id="IPR029068">
    <property type="entry name" value="Glyas_Bleomycin-R_OHBP_Dase"/>
</dbReference>
<dbReference type="CDD" id="cd06587">
    <property type="entry name" value="VOC"/>
    <property type="match status" value="1"/>
</dbReference>
<comment type="caution">
    <text evidence="5">The sequence shown here is derived from an EMBL/GenBank/DDBJ whole genome shotgun (WGS) entry which is preliminary data.</text>
</comment>
<accession>A0A8H3FH71</accession>